<proteinExistence type="predicted"/>
<gene>
    <name evidence="1" type="ORF">L6452_38573</name>
</gene>
<accession>A0ACB8XR26</accession>
<evidence type="ECO:0000313" key="2">
    <source>
        <dbReference type="Proteomes" id="UP001055879"/>
    </source>
</evidence>
<protein>
    <submittedName>
        <fullName evidence="1">Uncharacterized protein</fullName>
    </submittedName>
</protein>
<reference evidence="1 2" key="2">
    <citation type="journal article" date="2022" name="Mol. Ecol. Resour.">
        <title>The genomes of chicory, endive, great burdock and yacon provide insights into Asteraceae paleo-polyploidization history and plant inulin production.</title>
        <authorList>
            <person name="Fan W."/>
            <person name="Wang S."/>
            <person name="Wang H."/>
            <person name="Wang A."/>
            <person name="Jiang F."/>
            <person name="Liu H."/>
            <person name="Zhao H."/>
            <person name="Xu D."/>
            <person name="Zhang Y."/>
        </authorList>
    </citation>
    <scope>NUCLEOTIDE SEQUENCE [LARGE SCALE GENOMIC DNA]</scope>
    <source>
        <strain evidence="2">cv. Niubang</strain>
    </source>
</reference>
<dbReference type="Proteomes" id="UP001055879">
    <property type="component" value="Linkage Group LG15"/>
</dbReference>
<dbReference type="EMBL" id="CM042061">
    <property type="protein sequence ID" value="KAI3672484.1"/>
    <property type="molecule type" value="Genomic_DNA"/>
</dbReference>
<organism evidence="1 2">
    <name type="scientific">Arctium lappa</name>
    <name type="common">Greater burdock</name>
    <name type="synonym">Lappa major</name>
    <dbReference type="NCBI Taxonomy" id="4217"/>
    <lineage>
        <taxon>Eukaryota</taxon>
        <taxon>Viridiplantae</taxon>
        <taxon>Streptophyta</taxon>
        <taxon>Embryophyta</taxon>
        <taxon>Tracheophyta</taxon>
        <taxon>Spermatophyta</taxon>
        <taxon>Magnoliopsida</taxon>
        <taxon>eudicotyledons</taxon>
        <taxon>Gunneridae</taxon>
        <taxon>Pentapetalae</taxon>
        <taxon>asterids</taxon>
        <taxon>campanulids</taxon>
        <taxon>Asterales</taxon>
        <taxon>Asteraceae</taxon>
        <taxon>Carduoideae</taxon>
        <taxon>Cardueae</taxon>
        <taxon>Arctiinae</taxon>
        <taxon>Arctium</taxon>
    </lineage>
</organism>
<reference evidence="2" key="1">
    <citation type="journal article" date="2022" name="Mol. Ecol. Resour.">
        <title>The genomes of chicory, endive, great burdock and yacon provide insights into Asteraceae palaeo-polyploidization history and plant inulin production.</title>
        <authorList>
            <person name="Fan W."/>
            <person name="Wang S."/>
            <person name="Wang H."/>
            <person name="Wang A."/>
            <person name="Jiang F."/>
            <person name="Liu H."/>
            <person name="Zhao H."/>
            <person name="Xu D."/>
            <person name="Zhang Y."/>
        </authorList>
    </citation>
    <scope>NUCLEOTIDE SEQUENCE [LARGE SCALE GENOMIC DNA]</scope>
    <source>
        <strain evidence="2">cv. Niubang</strain>
    </source>
</reference>
<comment type="caution">
    <text evidence="1">The sequence shown here is derived from an EMBL/GenBank/DDBJ whole genome shotgun (WGS) entry which is preliminary data.</text>
</comment>
<evidence type="ECO:0000313" key="1">
    <source>
        <dbReference type="EMBL" id="KAI3672484.1"/>
    </source>
</evidence>
<keyword evidence="2" id="KW-1185">Reference proteome</keyword>
<sequence length="118" mass="13106">MLTMFFKLVPEIALNRVPLDWVSNLPGLSPYSNFRPGSQLSGLAVRILVSRECPSGFLSPGNAVQVPVSRKCSRVPVSWECPSRFPVSQIPVRSPPTQVLPTPVRISAMSRYLLPEFR</sequence>
<name>A0ACB8XR26_ARCLA</name>